<dbReference type="PANTHER" id="PTHR43056:SF5">
    <property type="entry name" value="PEPTIDASE S9 PROLYL OLIGOPEPTIDASE CATALYTIC DOMAIN-CONTAINING PROTEIN"/>
    <property type="match status" value="1"/>
</dbReference>
<feature type="domain" description="Peptidase S9 prolyl oligopeptidase catalytic" evidence="1">
    <location>
        <begin position="453"/>
        <end position="659"/>
    </location>
</feature>
<accession>A0A345HWX1</accession>
<proteinExistence type="predicted"/>
<dbReference type="InterPro" id="IPR050585">
    <property type="entry name" value="Xaa-Pro_dipeptidyl-ppase/CocE"/>
</dbReference>
<dbReference type="InterPro" id="IPR029058">
    <property type="entry name" value="AB_hydrolase_fold"/>
</dbReference>
<dbReference type="RefSeq" id="WP_114663736.1">
    <property type="nucleotide sequence ID" value="NZ_CP031194.1"/>
</dbReference>
<dbReference type="EMBL" id="CP031194">
    <property type="protein sequence ID" value="AXG81195.1"/>
    <property type="molecule type" value="Genomic_DNA"/>
</dbReference>
<keyword evidence="3" id="KW-1185">Reference proteome</keyword>
<dbReference type="AlphaFoldDB" id="A0A345HWX1"/>
<sequence length="672" mass="72342">METARSAIPYGTWPSPVDAALAASRGGRPEYVGTVGDEVWWTAPRPAESGRRALVRLTADGREQSVLPAPWNAGSRVIEYGGVPWAGAARPDGGPLVVFVHFPDQRLYAYEPDGAGEPRPLTPVSAIGGGLRWADPVLQLDRGEVWCVLEEFTGKGPTDVRRVIAAVPLDGSAADDRTAVRELSDDRHRFVTGPRLSPDGRHAAWIAWDHPQMPWDGTVVMLGEVADGGPFRGIRPVVGDTDESVAQVDWAPDGSLLLVSDLSGWWEVRRLRVDGDAAAGPGVIASTSLCPGRREEFGGPLWKIGSQWFHPLDDGRIAVIHGRGTTALGVLDPADGTLVDAEGPWTEWAPTLAVTGGRVIGVAAGPRHGYEIVELDTATGRTRVIGAAHQDPVDPAYYPDSRPRTFTGPGGREIHAQIHPPHHPAHTGPEGGLPPYVVWAHGGPTGRAPLVLDLEIAYFTSRGIGVAEVNYGGSTGYGREYRNRLREQWGVVDVEDCAAVAEELAAEGTADRARLAVRGGSAGGWTAAVSLTDTDVYACGTISYPILDLLGWATDETHDFESRYLESLVGPLAEVPERYHARSPLHHVERITAPFLLLQGLDDVICPPAQCERFLDRMAGRGVPHAYLAFEGEGHGFRRADTMIRALEAELALYARTFGFARPDVPPLEMVR</sequence>
<dbReference type="InterPro" id="IPR001375">
    <property type="entry name" value="Peptidase_S9_cat"/>
</dbReference>
<gene>
    <name evidence="2" type="ORF">DVK44_29820</name>
</gene>
<dbReference type="PANTHER" id="PTHR43056">
    <property type="entry name" value="PEPTIDASE S9 PROLYL OLIGOPEPTIDASE"/>
    <property type="match status" value="1"/>
</dbReference>
<dbReference type="GO" id="GO:0008236">
    <property type="term" value="F:serine-type peptidase activity"/>
    <property type="evidence" value="ECO:0007669"/>
    <property type="project" value="InterPro"/>
</dbReference>
<dbReference type="OrthoDB" id="128799at2"/>
<dbReference type="SUPFAM" id="SSF53474">
    <property type="entry name" value="alpha/beta-Hydrolases"/>
    <property type="match status" value="1"/>
</dbReference>
<evidence type="ECO:0000313" key="2">
    <source>
        <dbReference type="EMBL" id="AXG81195.1"/>
    </source>
</evidence>
<dbReference type="GO" id="GO:0006508">
    <property type="term" value="P:proteolysis"/>
    <property type="evidence" value="ECO:0007669"/>
    <property type="project" value="InterPro"/>
</dbReference>
<protein>
    <submittedName>
        <fullName evidence="2">S9 family peptidase</fullName>
    </submittedName>
</protein>
<evidence type="ECO:0000259" key="1">
    <source>
        <dbReference type="Pfam" id="PF00326"/>
    </source>
</evidence>
<evidence type="ECO:0000313" key="3">
    <source>
        <dbReference type="Proteomes" id="UP000253868"/>
    </source>
</evidence>
<dbReference type="KEGG" id="spad:DVK44_29820"/>
<dbReference type="Pfam" id="PF00326">
    <property type="entry name" value="Peptidase_S9"/>
    <property type="match status" value="1"/>
</dbReference>
<dbReference type="SUPFAM" id="SSF69322">
    <property type="entry name" value="Tricorn protease domain 2"/>
    <property type="match status" value="1"/>
</dbReference>
<organism evidence="2 3">
    <name type="scientific">Streptomyces paludis</name>
    <dbReference type="NCBI Taxonomy" id="2282738"/>
    <lineage>
        <taxon>Bacteria</taxon>
        <taxon>Bacillati</taxon>
        <taxon>Actinomycetota</taxon>
        <taxon>Actinomycetes</taxon>
        <taxon>Kitasatosporales</taxon>
        <taxon>Streptomycetaceae</taxon>
        <taxon>Streptomyces</taxon>
    </lineage>
</organism>
<dbReference type="Gene3D" id="3.40.50.1820">
    <property type="entry name" value="alpha/beta hydrolase"/>
    <property type="match status" value="1"/>
</dbReference>
<name>A0A345HWX1_9ACTN</name>
<dbReference type="Proteomes" id="UP000253868">
    <property type="component" value="Chromosome"/>
</dbReference>
<reference evidence="3" key="1">
    <citation type="submission" date="2018-07" db="EMBL/GenBank/DDBJ databases">
        <authorList>
            <person name="Zhao J."/>
        </authorList>
    </citation>
    <scope>NUCLEOTIDE SEQUENCE [LARGE SCALE GENOMIC DNA]</scope>
    <source>
        <strain evidence="3">GSSD-12</strain>
    </source>
</reference>